<accession>A0A8H4LZ94</accession>
<dbReference type="NCBIfam" id="NF003465">
    <property type="entry name" value="PRK05089.1"/>
    <property type="match status" value="1"/>
</dbReference>
<evidence type="ECO:0000313" key="8">
    <source>
        <dbReference type="Proteomes" id="UP000653565"/>
    </source>
</evidence>
<evidence type="ECO:0000256" key="4">
    <source>
        <dbReference type="ARBA" id="ARBA00022989"/>
    </source>
</evidence>
<keyword evidence="5" id="KW-0472">Membrane</keyword>
<dbReference type="Pfam" id="PF04442">
    <property type="entry name" value="CtaG_Cox11"/>
    <property type="match status" value="1"/>
</dbReference>
<evidence type="ECO:0000259" key="6">
    <source>
        <dbReference type="Pfam" id="PF06985"/>
    </source>
</evidence>
<dbReference type="InterPro" id="IPR023471">
    <property type="entry name" value="CtaG/Cox11_dom_sf"/>
</dbReference>
<dbReference type="EMBL" id="JAAAPX010000120">
    <property type="protein sequence ID" value="KAF4230161.1"/>
    <property type="molecule type" value="Genomic_DNA"/>
</dbReference>
<dbReference type="Proteomes" id="UP000653565">
    <property type="component" value="Unassembled WGS sequence"/>
</dbReference>
<evidence type="ECO:0000256" key="1">
    <source>
        <dbReference type="ARBA" id="ARBA00004007"/>
    </source>
</evidence>
<comment type="function">
    <text evidence="1">Exerts its effect at some terminal stage of cytochrome c oxidase synthesis, probably by being involved in the insertion of the copper B into subunit I.</text>
</comment>
<feature type="domain" description="Heterokaryon incompatibility" evidence="6">
    <location>
        <begin position="176"/>
        <end position="312"/>
    </location>
</feature>
<organism evidence="7 8">
    <name type="scientific">Aspergillus fumigatiaffinis</name>
    <dbReference type="NCBI Taxonomy" id="340414"/>
    <lineage>
        <taxon>Eukaryota</taxon>
        <taxon>Fungi</taxon>
        <taxon>Dikarya</taxon>
        <taxon>Ascomycota</taxon>
        <taxon>Pezizomycotina</taxon>
        <taxon>Eurotiomycetes</taxon>
        <taxon>Eurotiomycetidae</taxon>
        <taxon>Eurotiales</taxon>
        <taxon>Aspergillaceae</taxon>
        <taxon>Aspergillus</taxon>
        <taxon>Aspergillus subgen. Fumigati</taxon>
    </lineage>
</organism>
<dbReference type="PANTHER" id="PTHR21320">
    <property type="entry name" value="CYTOCHROME C OXIDASE ASSEMBLY PROTEIN COX11-RELATED"/>
    <property type="match status" value="1"/>
</dbReference>
<keyword evidence="4" id="KW-1133">Transmembrane helix</keyword>
<dbReference type="GO" id="GO:0005743">
    <property type="term" value="C:mitochondrial inner membrane"/>
    <property type="evidence" value="ECO:0007669"/>
    <property type="project" value="UniProtKB-SubCell"/>
</dbReference>
<comment type="caution">
    <text evidence="7">The sequence shown here is derived from an EMBL/GenBank/DDBJ whole genome shotgun (WGS) entry which is preliminary data.</text>
</comment>
<dbReference type="HAMAP" id="MF_00155">
    <property type="entry name" value="CtaG"/>
    <property type="match status" value="1"/>
</dbReference>
<comment type="subcellular location">
    <subcellularLocation>
        <location evidence="2">Mitochondrion inner membrane</location>
        <topology evidence="2">Single-pass membrane protein</topology>
        <orientation evidence="2">Intermembrane side</orientation>
    </subcellularLocation>
</comment>
<name>A0A8H4LZ94_9EURO</name>
<keyword evidence="8" id="KW-1185">Reference proteome</keyword>
<reference evidence="7" key="2">
    <citation type="submission" date="2020-04" db="EMBL/GenBank/DDBJ databases">
        <authorList>
            <person name="Santos R.A.C."/>
            <person name="Steenwyk J.L."/>
            <person name="Rivero-Menendez O."/>
            <person name="Mead M.E."/>
            <person name="Silva L.P."/>
            <person name="Bastos R.W."/>
            <person name="Alastruey-Izquierdo A."/>
            <person name="Goldman G.H."/>
            <person name="Rokas A."/>
        </authorList>
    </citation>
    <scope>NUCLEOTIDE SEQUENCE</scope>
    <source>
        <strain evidence="7">CNM-CM6805</strain>
    </source>
</reference>
<evidence type="ECO:0000256" key="5">
    <source>
        <dbReference type="ARBA" id="ARBA00023136"/>
    </source>
</evidence>
<proteinExistence type="inferred from homology"/>
<reference evidence="7" key="1">
    <citation type="journal article" date="2020" name="bioRxiv">
        <title>Genomic and phenotypic heterogeneity of clinical isolates of the human pathogens Aspergillus fumigatus, Aspergillus lentulus and Aspergillus fumigatiaffinis.</title>
        <authorList>
            <person name="dos Santos R.A.C."/>
            <person name="Steenwyk J.L."/>
            <person name="Rivero-Menendez O."/>
            <person name="Mead M.E."/>
            <person name="Silva L.P."/>
            <person name="Bastos R.W."/>
            <person name="Alastruey-Izquierdo A."/>
            <person name="Goldman G.H."/>
            <person name="Rokas A."/>
        </authorList>
    </citation>
    <scope>NUCLEOTIDE SEQUENCE</scope>
    <source>
        <strain evidence="7">CNM-CM6805</strain>
    </source>
</reference>
<dbReference type="InterPro" id="IPR010730">
    <property type="entry name" value="HET"/>
</dbReference>
<gene>
    <name evidence="7" type="ORF">CNMCM6805_000982</name>
</gene>
<dbReference type="Gene3D" id="2.60.370.10">
    <property type="entry name" value="Ctag/Cox11"/>
    <property type="match status" value="1"/>
</dbReference>
<protein>
    <recommendedName>
        <fullName evidence="6">Heterokaryon incompatibility domain-containing protein</fullName>
    </recommendedName>
</protein>
<evidence type="ECO:0000313" key="7">
    <source>
        <dbReference type="EMBL" id="KAF4230161.1"/>
    </source>
</evidence>
<dbReference type="FunFam" id="2.60.370.10:FF:000001">
    <property type="entry name" value="COX11 cytochrome c oxidase assembly homolog"/>
    <property type="match status" value="1"/>
</dbReference>
<keyword evidence="3" id="KW-0812">Transmembrane</keyword>
<evidence type="ECO:0000256" key="2">
    <source>
        <dbReference type="ARBA" id="ARBA00004243"/>
    </source>
</evidence>
<dbReference type="GO" id="GO:0005759">
    <property type="term" value="C:mitochondrial matrix"/>
    <property type="evidence" value="ECO:0007669"/>
    <property type="project" value="UniProtKB-ARBA"/>
</dbReference>
<sequence length="899" mass="99823">MPLCETCDSLDLERHDLTDSGIKLGPFKGLLTRAEKGCGACEFFCNVLQTSSRWTTRLDELAERVIFLDSSRLDARKPAKLGNCTYSADDLCLDQCVLEDYEGPLDEEVDRVRRIPLDLRDEKCFSLVQDWTAEYVAHSTCSKPLPVKLPENIIEIPADPAVAPRLCSSNGRSGSYVILSYCSGDFETSTQRGSGNTEFSAPLDGASLPKTLADAIEIARKLGYQYLWTRTLCTSREEWASDPARIAEIYGQAALMLSAEVADDAGSGIFHDRRVFYSPALGRNKDKYLRQRLLRWTSDIEESPLGGRGWEIFEASGIVDEKTGSGQIRQRYVKGAVQPYIDRFPQGQVKRAGGAGDDVDISKRVARLEAWHRCVDAFSKGSVSVPSDKLLAIAPLASAIDDGTLGEYLAGIWSSDIAFGLGWSRPYGVLRPATEYRAPSWSWASVDGTVSSHALAWPQDLMQGHAKDSSWLNKYQPRLVSHHITLADPQRPYGHVLDSSRILVEGSCIGLKTLTRNLHGNEAFGLTLVLDQSQIFDCSCCIPRSADTQKADLDKFSSNIEHYFCMVIQGDAWRVEERWNPHRGFCDLLILKPLDEADALLRIIFLLPDIEVLELYREVTNVAGGVLHFPDNAFPDRSAKQQLTAMFARAPLQWAHLRSAGTDLCSGRLNTRYFNFGKKFFSHNSFLRQELHQNSAFAPFNTPQSQKRNASVMYYTASIVVGTVALAYGSVPLYKMVCQQIGWNGQPVLTHRAGDGDTSSRVTPVTDARRLRITFNGSVSDVLPWKFTPQQREVCVLPGETALAFYTATNKGPTDIIGVATYSVTPGQVAPYFSKIQCFCFEEQKLNAGESVDMPVFFFIDPDFVKDPAMKGIDTITLSYTFFKAKYDDNGVLKPIPAA</sequence>
<dbReference type="GO" id="GO:0005507">
    <property type="term" value="F:copper ion binding"/>
    <property type="evidence" value="ECO:0007669"/>
    <property type="project" value="InterPro"/>
</dbReference>
<dbReference type="PANTHER" id="PTHR21320:SF3">
    <property type="entry name" value="CYTOCHROME C OXIDASE ASSEMBLY PROTEIN COX11, MITOCHONDRIAL-RELATED"/>
    <property type="match status" value="1"/>
</dbReference>
<dbReference type="Pfam" id="PF06985">
    <property type="entry name" value="HET"/>
    <property type="match status" value="1"/>
</dbReference>
<dbReference type="OrthoDB" id="5125733at2759"/>
<dbReference type="InterPro" id="IPR007533">
    <property type="entry name" value="Cyt_c_oxidase_assmbl_CtaG"/>
</dbReference>
<dbReference type="SUPFAM" id="SSF110111">
    <property type="entry name" value="Ctag/Cox11"/>
    <property type="match status" value="1"/>
</dbReference>
<evidence type="ECO:0000256" key="3">
    <source>
        <dbReference type="ARBA" id="ARBA00022692"/>
    </source>
</evidence>
<dbReference type="AlphaFoldDB" id="A0A8H4LZ94"/>